<keyword evidence="2" id="KW-1185">Reference proteome</keyword>
<dbReference type="AlphaFoldDB" id="A0A452YV44"/>
<evidence type="ECO:0000313" key="1">
    <source>
        <dbReference type="EnsemblPlants" id="AET1Gv20542000.16"/>
    </source>
</evidence>
<reference evidence="1" key="3">
    <citation type="journal article" date="2017" name="Nature">
        <title>Genome sequence of the progenitor of the wheat D genome Aegilops tauschii.</title>
        <authorList>
            <person name="Luo M.C."/>
            <person name="Gu Y.Q."/>
            <person name="Puiu D."/>
            <person name="Wang H."/>
            <person name="Twardziok S.O."/>
            <person name="Deal K.R."/>
            <person name="Huo N."/>
            <person name="Zhu T."/>
            <person name="Wang L."/>
            <person name="Wang Y."/>
            <person name="McGuire P.E."/>
            <person name="Liu S."/>
            <person name="Long H."/>
            <person name="Ramasamy R.K."/>
            <person name="Rodriguez J.C."/>
            <person name="Van S.L."/>
            <person name="Yuan L."/>
            <person name="Wang Z."/>
            <person name="Xia Z."/>
            <person name="Xiao L."/>
            <person name="Anderson O.D."/>
            <person name="Ouyang S."/>
            <person name="Liang Y."/>
            <person name="Zimin A.V."/>
            <person name="Pertea G."/>
            <person name="Qi P."/>
            <person name="Bennetzen J.L."/>
            <person name="Dai X."/>
            <person name="Dawson M.W."/>
            <person name="Muller H.G."/>
            <person name="Kugler K."/>
            <person name="Rivarola-Duarte L."/>
            <person name="Spannagl M."/>
            <person name="Mayer K.F.X."/>
            <person name="Lu F.H."/>
            <person name="Bevan M.W."/>
            <person name="Leroy P."/>
            <person name="Li P."/>
            <person name="You F.M."/>
            <person name="Sun Q."/>
            <person name="Liu Z."/>
            <person name="Lyons E."/>
            <person name="Wicker T."/>
            <person name="Salzberg S.L."/>
            <person name="Devos K.M."/>
            <person name="Dvorak J."/>
        </authorList>
    </citation>
    <scope>NUCLEOTIDE SEQUENCE [LARGE SCALE GENOMIC DNA]</scope>
    <source>
        <strain evidence="1">cv. AL8/78</strain>
    </source>
</reference>
<name>A0A452YV44_AEGTS</name>
<proteinExistence type="predicted"/>
<dbReference type="PANTHER" id="PTHR45523:SF3">
    <property type="entry name" value="VACUOLAR PROTEIN SORTING-ASSOCIATED PROTEIN 13A"/>
    <property type="match status" value="1"/>
</dbReference>
<dbReference type="Proteomes" id="UP000015105">
    <property type="component" value="Chromosome 1D"/>
</dbReference>
<reference evidence="1" key="5">
    <citation type="journal article" date="2021" name="G3 (Bethesda)">
        <title>Aegilops tauschii genome assembly Aet v5.0 features greater sequence contiguity and improved annotation.</title>
        <authorList>
            <person name="Wang L."/>
            <person name="Zhu T."/>
            <person name="Rodriguez J.C."/>
            <person name="Deal K.R."/>
            <person name="Dubcovsky J."/>
            <person name="McGuire P.E."/>
            <person name="Lux T."/>
            <person name="Spannagl M."/>
            <person name="Mayer K.F.X."/>
            <person name="Baldrich P."/>
            <person name="Meyers B.C."/>
            <person name="Huo N."/>
            <person name="Gu Y.Q."/>
            <person name="Zhou H."/>
            <person name="Devos K.M."/>
            <person name="Bennetzen J.L."/>
            <person name="Unver T."/>
            <person name="Budak H."/>
            <person name="Gulick P.J."/>
            <person name="Galiba G."/>
            <person name="Kalapos B."/>
            <person name="Nelson D.R."/>
            <person name="Li P."/>
            <person name="You F.M."/>
            <person name="Luo M.C."/>
            <person name="Dvorak J."/>
        </authorList>
    </citation>
    <scope>NUCLEOTIDE SEQUENCE [LARGE SCALE GENOMIC DNA]</scope>
    <source>
        <strain evidence="1">cv. AL8/78</strain>
    </source>
</reference>
<accession>A0A452YV44</accession>
<reference evidence="2" key="1">
    <citation type="journal article" date="2014" name="Science">
        <title>Ancient hybridizations among the ancestral genomes of bread wheat.</title>
        <authorList>
            <consortium name="International Wheat Genome Sequencing Consortium,"/>
            <person name="Marcussen T."/>
            <person name="Sandve S.R."/>
            <person name="Heier L."/>
            <person name="Spannagl M."/>
            <person name="Pfeifer M."/>
            <person name="Jakobsen K.S."/>
            <person name="Wulff B.B."/>
            <person name="Steuernagel B."/>
            <person name="Mayer K.F."/>
            <person name="Olsen O.A."/>
        </authorList>
    </citation>
    <scope>NUCLEOTIDE SEQUENCE [LARGE SCALE GENOMIC DNA]</scope>
    <source>
        <strain evidence="2">cv. AL8/78</strain>
    </source>
</reference>
<reference evidence="2" key="2">
    <citation type="journal article" date="2017" name="Nat. Plants">
        <title>The Aegilops tauschii genome reveals multiple impacts of transposons.</title>
        <authorList>
            <person name="Zhao G."/>
            <person name="Zou C."/>
            <person name="Li K."/>
            <person name="Wang K."/>
            <person name="Li T."/>
            <person name="Gao L."/>
            <person name="Zhang X."/>
            <person name="Wang H."/>
            <person name="Yang Z."/>
            <person name="Liu X."/>
            <person name="Jiang W."/>
            <person name="Mao L."/>
            <person name="Kong X."/>
            <person name="Jiao Y."/>
            <person name="Jia J."/>
        </authorList>
    </citation>
    <scope>NUCLEOTIDE SEQUENCE [LARGE SCALE GENOMIC DNA]</scope>
    <source>
        <strain evidence="2">cv. AL8/78</strain>
    </source>
</reference>
<protein>
    <submittedName>
        <fullName evidence="1">Uncharacterized protein</fullName>
    </submittedName>
</protein>
<dbReference type="EnsemblPlants" id="AET1Gv20542000.16">
    <property type="protein sequence ID" value="AET1Gv20542000.16"/>
    <property type="gene ID" value="AET1Gv20542000"/>
</dbReference>
<dbReference type="PANTHER" id="PTHR45523">
    <property type="entry name" value="TETRATRICOPEPTIDE REPEAT (TPR)-CONTAINING PROTEIN-RELATED"/>
    <property type="match status" value="1"/>
</dbReference>
<reference evidence="1" key="4">
    <citation type="submission" date="2019-03" db="UniProtKB">
        <authorList>
            <consortium name="EnsemblPlants"/>
        </authorList>
    </citation>
    <scope>IDENTIFICATION</scope>
</reference>
<sequence>MLNKTRSSPGGHLDGLSDLYKLTFAVLYNCVLITSSAYRTGSSKDDGDSKSFSDEDWERLNRIIGYKENTEYIPAQQDMKLMQFYFEIRMKHNASRLIIDGSECLADLSCEDFRCNLKMYPEAKVFDLKLGSYKLLSPYGLLAESASVVDSLVGVFSYKPFDEQLDWSFTARASPCYITYLKDSIDQIVAFFKSSPTVSQTLALETAAAVQMTLDEVKRTAQQQMTRVLKDQSRFSLNLDIAAPKITVPTKFRPDDVHETKLLLDLGNLILRTEEIWDSYSSEEQDMYLNFNLVLNDVSAFLVDGDYHWNDTSKEVNLLPVIDKCGIALKLQQIQVESSLYPSTRLAVRVPSLGFHFSPARYHRLMEILKIFQDTNSENNSSDLAHLWDQADFEGWSSLLTWKGVGNREALWQRRYLRLVGPFLYVFENPESTTYKQWSSLSGKQVHQVPTELTNGVQNIVALHDSGQVN</sequence>
<dbReference type="Gramene" id="AET1Gv20542000.16">
    <property type="protein sequence ID" value="AET1Gv20542000.16"/>
    <property type="gene ID" value="AET1Gv20542000"/>
</dbReference>
<organism evidence="1 2">
    <name type="scientific">Aegilops tauschii subsp. strangulata</name>
    <name type="common">Goatgrass</name>
    <dbReference type="NCBI Taxonomy" id="200361"/>
    <lineage>
        <taxon>Eukaryota</taxon>
        <taxon>Viridiplantae</taxon>
        <taxon>Streptophyta</taxon>
        <taxon>Embryophyta</taxon>
        <taxon>Tracheophyta</taxon>
        <taxon>Spermatophyta</taxon>
        <taxon>Magnoliopsida</taxon>
        <taxon>Liliopsida</taxon>
        <taxon>Poales</taxon>
        <taxon>Poaceae</taxon>
        <taxon>BOP clade</taxon>
        <taxon>Pooideae</taxon>
        <taxon>Triticodae</taxon>
        <taxon>Triticeae</taxon>
        <taxon>Triticinae</taxon>
        <taxon>Aegilops</taxon>
    </lineage>
</organism>
<evidence type="ECO:0000313" key="2">
    <source>
        <dbReference type="Proteomes" id="UP000015105"/>
    </source>
</evidence>